<protein>
    <submittedName>
        <fullName evidence="2">Uncharacterized protein</fullName>
    </submittedName>
</protein>
<dbReference type="WBParaSite" id="JU765_v2.g14169.t1">
    <property type="protein sequence ID" value="JU765_v2.g14169.t1"/>
    <property type="gene ID" value="JU765_v2.g14169"/>
</dbReference>
<name>A0AC34Q9E3_9BILA</name>
<reference evidence="2" key="1">
    <citation type="submission" date="2022-11" db="UniProtKB">
        <authorList>
            <consortium name="WormBaseParasite"/>
        </authorList>
    </citation>
    <scope>IDENTIFICATION</scope>
</reference>
<organism evidence="1 2">
    <name type="scientific">Panagrolaimus sp. JU765</name>
    <dbReference type="NCBI Taxonomy" id="591449"/>
    <lineage>
        <taxon>Eukaryota</taxon>
        <taxon>Metazoa</taxon>
        <taxon>Ecdysozoa</taxon>
        <taxon>Nematoda</taxon>
        <taxon>Chromadorea</taxon>
        <taxon>Rhabditida</taxon>
        <taxon>Tylenchina</taxon>
        <taxon>Panagrolaimomorpha</taxon>
        <taxon>Panagrolaimoidea</taxon>
        <taxon>Panagrolaimidae</taxon>
        <taxon>Panagrolaimus</taxon>
    </lineage>
</organism>
<proteinExistence type="predicted"/>
<sequence>MLGEEFEKSENKEFAMKIENICDQDDGYENLEIDEKFKQQLLQLYDDETIKKMVKMKNKINLPQKKLFDGFQHFFSIEKITEIFDDDYNPSSEDKVHSRKPTTNMEPYRFMLNDTRIEITDVGGQKSELLRLTDYLTHWCYESKENDRNFILLVVSMSDYNVQHPVHQKFTLLDESVEYMKLLLNNPATEHCGLLIFFNKKDRFAEKLADEQCREDIKYLKDYIKSSEYQSYTSTGKYSEKVMFNAITAKFVDIFKKKYPDKSCYCR</sequence>
<evidence type="ECO:0000313" key="2">
    <source>
        <dbReference type="WBParaSite" id="JU765_v2.g14169.t1"/>
    </source>
</evidence>
<dbReference type="Proteomes" id="UP000887576">
    <property type="component" value="Unplaced"/>
</dbReference>
<accession>A0AC34Q9E3</accession>
<evidence type="ECO:0000313" key="1">
    <source>
        <dbReference type="Proteomes" id="UP000887576"/>
    </source>
</evidence>